<keyword evidence="23" id="KW-1185">Reference proteome</keyword>
<proteinExistence type="predicted"/>
<feature type="region of interest" description="Disordered" evidence="18">
    <location>
        <begin position="1396"/>
        <end position="1465"/>
    </location>
</feature>
<feature type="transmembrane region" description="Helical" evidence="19">
    <location>
        <begin position="659"/>
        <end position="677"/>
    </location>
</feature>
<dbReference type="GO" id="GO:0005524">
    <property type="term" value="F:ATP binding"/>
    <property type="evidence" value="ECO:0007669"/>
    <property type="project" value="UniProtKB-UniRule"/>
</dbReference>
<keyword evidence="12 19" id="KW-0472">Membrane</keyword>
<dbReference type="InterPro" id="IPR024788">
    <property type="entry name" value="Malectin-like_Carb-bd_dom"/>
</dbReference>
<keyword evidence="13" id="KW-0325">Glycoprotein</keyword>
<feature type="transmembrane region" description="Helical" evidence="19">
    <location>
        <begin position="433"/>
        <end position="455"/>
    </location>
</feature>
<evidence type="ECO:0000256" key="6">
    <source>
        <dbReference type="ARBA" id="ARBA00022692"/>
    </source>
</evidence>
<evidence type="ECO:0000256" key="17">
    <source>
        <dbReference type="PROSITE-ProRule" id="PRU10141"/>
    </source>
</evidence>
<dbReference type="Proteomes" id="UP000317650">
    <property type="component" value="Chromosome 8"/>
</dbReference>
<dbReference type="PANTHER" id="PTHR34590:SF5">
    <property type="entry name" value="OS04G0586500 PROTEIN"/>
    <property type="match status" value="1"/>
</dbReference>
<dbReference type="InterPro" id="IPR001245">
    <property type="entry name" value="Ser-Thr/Tyr_kinase_cat_dom"/>
</dbReference>
<evidence type="ECO:0000256" key="10">
    <source>
        <dbReference type="ARBA" id="ARBA00022840"/>
    </source>
</evidence>
<gene>
    <name evidence="22" type="ORF">C4D60_Mb08t01600</name>
</gene>
<evidence type="ECO:0000259" key="21">
    <source>
        <dbReference type="PROSITE" id="PS50011"/>
    </source>
</evidence>
<feature type="domain" description="Protein kinase" evidence="21">
    <location>
        <begin position="1113"/>
        <end position="1386"/>
    </location>
</feature>
<dbReference type="InterPro" id="IPR017441">
    <property type="entry name" value="Protein_kinase_ATP_BS"/>
</dbReference>
<evidence type="ECO:0000256" key="8">
    <source>
        <dbReference type="ARBA" id="ARBA00022741"/>
    </source>
</evidence>
<dbReference type="EMBL" id="PYDT01000002">
    <property type="protein sequence ID" value="THU68219.1"/>
    <property type="molecule type" value="Genomic_DNA"/>
</dbReference>
<dbReference type="InterPro" id="IPR011009">
    <property type="entry name" value="Kinase-like_dom_sf"/>
</dbReference>
<feature type="transmembrane region" description="Helical" evidence="19">
    <location>
        <begin position="353"/>
        <end position="373"/>
    </location>
</feature>
<dbReference type="GO" id="GO:0005886">
    <property type="term" value="C:plasma membrane"/>
    <property type="evidence" value="ECO:0007669"/>
    <property type="project" value="UniProtKB-SubCell"/>
</dbReference>
<dbReference type="Pfam" id="PF06814">
    <property type="entry name" value="GOST_TM"/>
    <property type="match status" value="1"/>
</dbReference>
<keyword evidence="11 19" id="KW-1133">Transmembrane helix</keyword>
<comment type="subcellular location">
    <subcellularLocation>
        <location evidence="1">Cell membrane</location>
        <topology evidence="1">Single-pass type I membrane protein</topology>
    </subcellularLocation>
</comment>
<sequence length="1465" mass="161736">MRTRRRPDLVHLGVLLGFLLLCYRAGASIHEYSNGAFTPRSNSFFFHGGSEGLYASAQVNITAPSSDGDSFIQFESVTFRRTKESALKHSDMQQNTGLVEAIIVEIQDRDKIGGRYLNTNAICCTRELNDQNLCKVGEVIIRPTQDNSEWPKRVQTFFEGSSEETTMMTQTIPIRKTGMYYLYFMFCDPLLIGMVIKGRTVWRNPYGYLPGKMAPLMTFYGFMSLAYLLLGLIWFLRFVRHWRHTLQLHYHITAVIALGMCEMAFWYFEYANFNSTGTRPMGVTIWAVTFTAVKKTVSRLLILVVSMGFGVVRPTLGGITSKVAVLGAVYFVASVALELVEHLGNINDFAGKARLFLVLPVALLDATFIVWIFSSLSKTLEKLQLRRSIAKLELYRKFTNTLAVSILLSLLWIGYELYFNATDPLSELWQRAWIVSAFWNVLSYVLLGIICILWAPSHNPTGYAYSEDTNDDFDDEGVSLTGSGARGIGDNLSKLERKERKNMDHVFGIGNDVEEDKREDTLLFCTVSAYMWCIKDGAPQSRRWFTGANLTTAGAVGLAESTFLHARVRNPHHLRDPLPADESVSGEGSESTDSGSCQNSHYHRISGALPKPEKLIAQRQAQSSTAKPGGFDRPSRSLPSDLLFGADCRMRNHPGMSPGLLSASLLFLVIAPISIAADDSSYVPRDNILLNCGASGQANGTDSRIWTGDTGSKYGPSLNVAGLTASLQDTSVPQVPYMTARVFTSPYTFSFPLGPGRKYIRLHFYPCNYSTHAASDALFSVTSDSHTLLSNFSAYLTADSLNYAYLTREFSVNVSTGGLNLTFTPSTAHPQAYAFVNGIEIVSIPDIFGSANPMLVVGGGTSVLYSIDQDWALETMYRLNVGGQSLSPTQDSGLFRSWNDDSPYIYGAAFGVPYSSDPNVTISYPSALASYIAPSNVYSTARSMGPDAHVNLNYNLTWILPVDAGFYYLLRFHFCEIQYPITKVNQRVFDIYVDNQTVQRGADVIAWSSGIGVPVFEDYVVITAGSGQMEMRIALHPDTETKPQMFDAILNGLEVFKLQNANGSLAGLNPPLRPEPEVDLGKTNATGSYVSSLPANLCRHFSFAEIKAATKDFDESLLLGVGGFGKVYCGEIDGATKVAIKRGNPMSEQGVHEFQTEIEMLSKLRHRHLVSLIGYCEENCEMILVYDYMAHGTLREHLYKTQKPPLTWRQRLEICIGAARGLHYLHTGAKYTIIHRDVKTTNILLDEKWVAKVSDFGLSKTGPTLDNTHVSTVVKGSFGYLDPEYFRRQQLTEKSDVYSFGVVLFEVLCARPALNPALPKEQVSLAEWAVHCQKKGTLDQIMDPYLKGKIAAQCFKKFAETAKKCVADAGTERPSMGDVLWNLEFALQLQESAEENGSIGDGISEETASSVVTDGKKVADDPSSEPSTTTTTTTISIGGRSVGSEDSDGLTPSAVFSQIMNPKGR</sequence>
<name>A0A4S8K0N4_MUSBA</name>
<feature type="signal peptide" evidence="20">
    <location>
        <begin position="1"/>
        <end position="27"/>
    </location>
</feature>
<evidence type="ECO:0000256" key="12">
    <source>
        <dbReference type="ARBA" id="ARBA00023136"/>
    </source>
</evidence>
<keyword evidence="6 19" id="KW-0812">Transmembrane</keyword>
<dbReference type="Gene3D" id="2.60.120.430">
    <property type="entry name" value="Galactose-binding lectin"/>
    <property type="match status" value="2"/>
</dbReference>
<reference evidence="22 23" key="1">
    <citation type="journal article" date="2019" name="Nat. Plants">
        <title>Genome sequencing of Musa balbisiana reveals subgenome evolution and function divergence in polyploid bananas.</title>
        <authorList>
            <person name="Yao X."/>
        </authorList>
    </citation>
    <scope>NUCLEOTIDE SEQUENCE [LARGE SCALE GENOMIC DNA]</scope>
    <source>
        <strain evidence="23">cv. DH-PKW</strain>
        <tissue evidence="22">Leaves</tissue>
    </source>
</reference>
<evidence type="ECO:0000256" key="7">
    <source>
        <dbReference type="ARBA" id="ARBA00022729"/>
    </source>
</evidence>
<feature type="transmembrane region" description="Helical" evidence="19">
    <location>
        <begin position="217"/>
        <end position="236"/>
    </location>
</feature>
<keyword evidence="3" id="KW-1003">Cell membrane</keyword>
<dbReference type="PROSITE" id="PS00107">
    <property type="entry name" value="PROTEIN_KINASE_ATP"/>
    <property type="match status" value="1"/>
</dbReference>
<comment type="caution">
    <text evidence="22">The sequence shown here is derived from an EMBL/GenBank/DDBJ whole genome shotgun (WGS) entry which is preliminary data.</text>
</comment>
<evidence type="ECO:0000256" key="13">
    <source>
        <dbReference type="ARBA" id="ARBA00023180"/>
    </source>
</evidence>
<evidence type="ECO:0000256" key="15">
    <source>
        <dbReference type="ARBA" id="ARBA00047899"/>
    </source>
</evidence>
<evidence type="ECO:0000256" key="9">
    <source>
        <dbReference type="ARBA" id="ARBA00022777"/>
    </source>
</evidence>
<evidence type="ECO:0000256" key="14">
    <source>
        <dbReference type="ARBA" id="ARBA00023279"/>
    </source>
</evidence>
<feature type="transmembrane region" description="Helical" evidence="19">
    <location>
        <begin position="248"/>
        <end position="268"/>
    </location>
</feature>
<feature type="region of interest" description="Disordered" evidence="18">
    <location>
        <begin position="570"/>
        <end position="603"/>
    </location>
</feature>
<dbReference type="InterPro" id="IPR000719">
    <property type="entry name" value="Prot_kinase_dom"/>
</dbReference>
<dbReference type="Pfam" id="PF07714">
    <property type="entry name" value="PK_Tyr_Ser-Thr"/>
    <property type="match status" value="1"/>
</dbReference>
<evidence type="ECO:0000256" key="16">
    <source>
        <dbReference type="ARBA" id="ARBA00048679"/>
    </source>
</evidence>
<feature type="transmembrane region" description="Helical" evidence="19">
    <location>
        <begin position="394"/>
        <end position="413"/>
    </location>
</feature>
<dbReference type="SUPFAM" id="SSF56112">
    <property type="entry name" value="Protein kinase-like (PK-like)"/>
    <property type="match status" value="1"/>
</dbReference>
<dbReference type="InterPro" id="IPR045272">
    <property type="entry name" value="ANXUR1/2-like"/>
</dbReference>
<keyword evidence="8 17" id="KW-0547">Nucleotide-binding</keyword>
<dbReference type="Pfam" id="PF12819">
    <property type="entry name" value="Malectin_like"/>
    <property type="match status" value="1"/>
</dbReference>
<dbReference type="Gene3D" id="3.30.200.20">
    <property type="entry name" value="Phosphorylase Kinase, domain 1"/>
    <property type="match status" value="1"/>
</dbReference>
<evidence type="ECO:0000256" key="2">
    <source>
        <dbReference type="ARBA" id="ARBA00012513"/>
    </source>
</evidence>
<dbReference type="FunFam" id="1.10.510.10:FF:000058">
    <property type="entry name" value="Receptor-like protein kinase FERONIA"/>
    <property type="match status" value="1"/>
</dbReference>
<evidence type="ECO:0000256" key="19">
    <source>
        <dbReference type="SAM" id="Phobius"/>
    </source>
</evidence>
<evidence type="ECO:0000256" key="20">
    <source>
        <dbReference type="SAM" id="SignalP"/>
    </source>
</evidence>
<feature type="region of interest" description="Disordered" evidence="18">
    <location>
        <begin position="617"/>
        <end position="637"/>
    </location>
</feature>
<dbReference type="InterPro" id="IPR053937">
    <property type="entry name" value="GOST_TM"/>
</dbReference>
<feature type="transmembrane region" description="Helical" evidence="19">
    <location>
        <begin position="300"/>
        <end position="333"/>
    </location>
</feature>
<evidence type="ECO:0000256" key="18">
    <source>
        <dbReference type="SAM" id="MobiDB-lite"/>
    </source>
</evidence>
<dbReference type="EC" id="2.7.11.1" evidence="2"/>
<evidence type="ECO:0000313" key="23">
    <source>
        <dbReference type="Proteomes" id="UP000317650"/>
    </source>
</evidence>
<feature type="binding site" evidence="17">
    <location>
        <position position="1141"/>
    </location>
    <ligand>
        <name>ATP</name>
        <dbReference type="ChEBI" id="CHEBI:30616"/>
    </ligand>
</feature>
<dbReference type="Gene3D" id="1.10.510.10">
    <property type="entry name" value="Transferase(Phosphotransferase) domain 1"/>
    <property type="match status" value="1"/>
</dbReference>
<feature type="transmembrane region" description="Helical" evidence="19">
    <location>
        <begin position="178"/>
        <end position="196"/>
    </location>
</feature>
<dbReference type="PANTHER" id="PTHR34590">
    <property type="entry name" value="OS03G0124300 PROTEIN-RELATED"/>
    <property type="match status" value="1"/>
</dbReference>
<evidence type="ECO:0000256" key="4">
    <source>
        <dbReference type="ARBA" id="ARBA00022527"/>
    </source>
</evidence>
<keyword evidence="7 20" id="KW-0732">Signal</keyword>
<evidence type="ECO:0000256" key="11">
    <source>
        <dbReference type="ARBA" id="ARBA00022989"/>
    </source>
</evidence>
<feature type="compositionally biased region" description="Polar residues" evidence="18">
    <location>
        <begin position="1454"/>
        <end position="1465"/>
    </location>
</feature>
<dbReference type="PROSITE" id="PS00108">
    <property type="entry name" value="PROTEIN_KINASE_ST"/>
    <property type="match status" value="1"/>
</dbReference>
<dbReference type="FunFam" id="2.60.120.430:FF:000003">
    <property type="entry name" value="FERONIA receptor-like kinase"/>
    <property type="match status" value="1"/>
</dbReference>
<feature type="chain" id="PRO_5020588461" description="non-specific serine/threonine protein kinase" evidence="20">
    <location>
        <begin position="28"/>
        <end position="1465"/>
    </location>
</feature>
<comment type="catalytic activity">
    <reaction evidence="16">
        <text>L-seryl-[protein] + ATP = O-phospho-L-seryl-[protein] + ADP + H(+)</text>
        <dbReference type="Rhea" id="RHEA:17989"/>
        <dbReference type="Rhea" id="RHEA-COMP:9863"/>
        <dbReference type="Rhea" id="RHEA-COMP:11604"/>
        <dbReference type="ChEBI" id="CHEBI:15378"/>
        <dbReference type="ChEBI" id="CHEBI:29999"/>
        <dbReference type="ChEBI" id="CHEBI:30616"/>
        <dbReference type="ChEBI" id="CHEBI:83421"/>
        <dbReference type="ChEBI" id="CHEBI:456216"/>
        <dbReference type="EC" id="2.7.11.1"/>
    </reaction>
</comment>
<keyword evidence="9" id="KW-0418">Kinase</keyword>
<evidence type="ECO:0000256" key="3">
    <source>
        <dbReference type="ARBA" id="ARBA00022475"/>
    </source>
</evidence>
<evidence type="ECO:0000313" key="22">
    <source>
        <dbReference type="EMBL" id="THU68219.1"/>
    </source>
</evidence>
<dbReference type="STRING" id="52838.A0A4S8K0N4"/>
<keyword evidence="5" id="KW-0808">Transferase</keyword>
<dbReference type="PROSITE" id="PS50011">
    <property type="entry name" value="PROTEIN_KINASE_DOM"/>
    <property type="match status" value="1"/>
</dbReference>
<accession>A0A4S8K0N4</accession>
<dbReference type="SMART" id="SM00220">
    <property type="entry name" value="S_TKc"/>
    <property type="match status" value="1"/>
</dbReference>
<dbReference type="FunFam" id="3.30.200.20:FF:000039">
    <property type="entry name" value="receptor-like protein kinase FERONIA"/>
    <property type="match status" value="1"/>
</dbReference>
<keyword evidence="14" id="KW-0278">Fertilization</keyword>
<keyword evidence="4" id="KW-0723">Serine/threonine-protein kinase</keyword>
<dbReference type="GO" id="GO:0004714">
    <property type="term" value="F:transmembrane receptor protein tyrosine kinase activity"/>
    <property type="evidence" value="ECO:0007669"/>
    <property type="project" value="InterPro"/>
</dbReference>
<comment type="catalytic activity">
    <reaction evidence="15">
        <text>L-threonyl-[protein] + ATP = O-phospho-L-threonyl-[protein] + ADP + H(+)</text>
        <dbReference type="Rhea" id="RHEA:46608"/>
        <dbReference type="Rhea" id="RHEA-COMP:11060"/>
        <dbReference type="Rhea" id="RHEA-COMP:11605"/>
        <dbReference type="ChEBI" id="CHEBI:15378"/>
        <dbReference type="ChEBI" id="CHEBI:30013"/>
        <dbReference type="ChEBI" id="CHEBI:30616"/>
        <dbReference type="ChEBI" id="CHEBI:61977"/>
        <dbReference type="ChEBI" id="CHEBI:456216"/>
        <dbReference type="EC" id="2.7.11.1"/>
    </reaction>
</comment>
<dbReference type="FunFam" id="2.60.120.430:FF:000007">
    <property type="entry name" value="FERONIA receptor-like kinase"/>
    <property type="match status" value="1"/>
</dbReference>
<keyword evidence="10 17" id="KW-0067">ATP-binding</keyword>
<feature type="compositionally biased region" description="Low complexity" evidence="18">
    <location>
        <begin position="582"/>
        <end position="596"/>
    </location>
</feature>
<dbReference type="GO" id="GO:0004674">
    <property type="term" value="F:protein serine/threonine kinase activity"/>
    <property type="evidence" value="ECO:0007669"/>
    <property type="project" value="UniProtKB-KW"/>
</dbReference>
<organism evidence="22 23">
    <name type="scientific">Musa balbisiana</name>
    <name type="common">Banana</name>
    <dbReference type="NCBI Taxonomy" id="52838"/>
    <lineage>
        <taxon>Eukaryota</taxon>
        <taxon>Viridiplantae</taxon>
        <taxon>Streptophyta</taxon>
        <taxon>Embryophyta</taxon>
        <taxon>Tracheophyta</taxon>
        <taxon>Spermatophyta</taxon>
        <taxon>Magnoliopsida</taxon>
        <taxon>Liliopsida</taxon>
        <taxon>Zingiberales</taxon>
        <taxon>Musaceae</taxon>
        <taxon>Musa</taxon>
    </lineage>
</organism>
<protein>
    <recommendedName>
        <fullName evidence="2">non-specific serine/threonine protein kinase</fullName>
        <ecNumber evidence="2">2.7.11.1</ecNumber>
    </recommendedName>
</protein>
<dbReference type="CDD" id="cd14066">
    <property type="entry name" value="STKc_IRAK"/>
    <property type="match status" value="1"/>
</dbReference>
<evidence type="ECO:0000256" key="5">
    <source>
        <dbReference type="ARBA" id="ARBA00022679"/>
    </source>
</evidence>
<dbReference type="InterPro" id="IPR008271">
    <property type="entry name" value="Ser/Thr_kinase_AS"/>
</dbReference>
<evidence type="ECO:0000256" key="1">
    <source>
        <dbReference type="ARBA" id="ARBA00004251"/>
    </source>
</evidence>